<dbReference type="InterPro" id="IPR036673">
    <property type="entry name" value="Cyanovirin-N_sf"/>
</dbReference>
<name>A0AAD5RVJ4_9PEZI</name>
<evidence type="ECO:0000313" key="2">
    <source>
        <dbReference type="Proteomes" id="UP001201980"/>
    </source>
</evidence>
<gene>
    <name evidence="1" type="ORF">MKZ38_008079</name>
</gene>
<dbReference type="Gene3D" id="2.30.60.10">
    <property type="entry name" value="Cyanovirin-N"/>
    <property type="match status" value="1"/>
</dbReference>
<dbReference type="Proteomes" id="UP001201980">
    <property type="component" value="Unassembled WGS sequence"/>
</dbReference>
<dbReference type="EMBL" id="JAKWBI020000054">
    <property type="protein sequence ID" value="KAJ2904406.1"/>
    <property type="molecule type" value="Genomic_DNA"/>
</dbReference>
<accession>A0AAD5RVJ4</accession>
<reference evidence="1" key="1">
    <citation type="submission" date="2022-07" db="EMBL/GenBank/DDBJ databases">
        <title>Draft genome sequence of Zalerion maritima ATCC 34329, a (micro)plastics degrading marine fungus.</title>
        <authorList>
            <person name="Paco A."/>
            <person name="Goncalves M.F.M."/>
            <person name="Rocha-Santos T.A.P."/>
            <person name="Alves A."/>
        </authorList>
    </citation>
    <scope>NUCLEOTIDE SEQUENCE</scope>
    <source>
        <strain evidence="1">ATCC 34329</strain>
    </source>
</reference>
<dbReference type="SUPFAM" id="SSF51322">
    <property type="entry name" value="Cyanovirin-N"/>
    <property type="match status" value="1"/>
</dbReference>
<dbReference type="AlphaFoldDB" id="A0AAD5RVJ4"/>
<evidence type="ECO:0008006" key="3">
    <source>
        <dbReference type="Google" id="ProtNLM"/>
    </source>
</evidence>
<proteinExistence type="predicted"/>
<protein>
    <recommendedName>
        <fullName evidence="3">Cyanovirin-N domain-containing protein</fullName>
    </recommendedName>
</protein>
<comment type="caution">
    <text evidence="1">The sequence shown here is derived from an EMBL/GenBank/DDBJ whole genome shotgun (WGS) entry which is preliminary data.</text>
</comment>
<organism evidence="1 2">
    <name type="scientific">Zalerion maritima</name>
    <dbReference type="NCBI Taxonomy" id="339359"/>
    <lineage>
        <taxon>Eukaryota</taxon>
        <taxon>Fungi</taxon>
        <taxon>Dikarya</taxon>
        <taxon>Ascomycota</taxon>
        <taxon>Pezizomycotina</taxon>
        <taxon>Sordariomycetes</taxon>
        <taxon>Lulworthiomycetidae</taxon>
        <taxon>Lulworthiales</taxon>
        <taxon>Lulworthiaceae</taxon>
        <taxon>Zalerion</taxon>
    </lineage>
</organism>
<sequence length="139" mass="16168">MARYTYDCTNAAGIMDPVRLGFDNWIRGPCKDHQGHEHIAQLNLERCYGFDNRTMKIFPKVTDQVGKRNYRDLSWHCIECGLERDGRETLACNCTQDPATAEGFVWYEYSMIHEVHNDDGKLRCHSGFMEDVPWCDKSI</sequence>
<keyword evidence="2" id="KW-1185">Reference proteome</keyword>
<evidence type="ECO:0000313" key="1">
    <source>
        <dbReference type="EMBL" id="KAJ2904406.1"/>
    </source>
</evidence>